<protein>
    <submittedName>
        <fullName evidence="1">Uncharacterized protein</fullName>
    </submittedName>
</protein>
<evidence type="ECO:0000313" key="1">
    <source>
        <dbReference type="EMBL" id="HJG86541.1"/>
    </source>
</evidence>
<gene>
    <name evidence="1" type="ORF">K8V01_05910</name>
</gene>
<dbReference type="AlphaFoldDB" id="A0A921SSF3"/>
<sequence length="76" mass="9280">MLNQEMRTVTMSRSDMLRVQQALTHVVMEFQREATDPDATDDCREIAERSLSMWWRIRNEFERQMDAQDPEEFRRK</sequence>
<accession>A0A921SSF3</accession>
<name>A0A921SSF3_9FIRM</name>
<reference evidence="1" key="1">
    <citation type="journal article" date="2021" name="PeerJ">
        <title>Extensive microbial diversity within the chicken gut microbiome revealed by metagenomics and culture.</title>
        <authorList>
            <person name="Gilroy R."/>
            <person name="Ravi A."/>
            <person name="Getino M."/>
            <person name="Pursley I."/>
            <person name="Horton D.L."/>
            <person name="Alikhan N.F."/>
            <person name="Baker D."/>
            <person name="Gharbi K."/>
            <person name="Hall N."/>
            <person name="Watson M."/>
            <person name="Adriaenssens E.M."/>
            <person name="Foster-Nyarko E."/>
            <person name="Jarju S."/>
            <person name="Secka A."/>
            <person name="Antonio M."/>
            <person name="Oren A."/>
            <person name="Chaudhuri R.R."/>
            <person name="La Ragione R."/>
            <person name="Hildebrand F."/>
            <person name="Pallen M.J."/>
        </authorList>
    </citation>
    <scope>NUCLEOTIDE SEQUENCE</scope>
    <source>
        <strain evidence="1">CHK179-5677</strain>
    </source>
</reference>
<proteinExistence type="predicted"/>
<comment type="caution">
    <text evidence="1">The sequence shown here is derived from an EMBL/GenBank/DDBJ whole genome shotgun (WGS) entry which is preliminary data.</text>
</comment>
<reference evidence="1" key="2">
    <citation type="submission" date="2021-09" db="EMBL/GenBank/DDBJ databases">
        <authorList>
            <person name="Gilroy R."/>
        </authorList>
    </citation>
    <scope>NUCLEOTIDE SEQUENCE</scope>
    <source>
        <strain evidence="1">CHK179-5677</strain>
    </source>
</reference>
<dbReference type="RefSeq" id="WP_304247826.1">
    <property type="nucleotide sequence ID" value="NZ_DYUC01000055.1"/>
</dbReference>
<evidence type="ECO:0000313" key="2">
    <source>
        <dbReference type="Proteomes" id="UP000760668"/>
    </source>
</evidence>
<organism evidence="1 2">
    <name type="scientific">Pseudoflavonifractor capillosus</name>
    <dbReference type="NCBI Taxonomy" id="106588"/>
    <lineage>
        <taxon>Bacteria</taxon>
        <taxon>Bacillati</taxon>
        <taxon>Bacillota</taxon>
        <taxon>Clostridia</taxon>
        <taxon>Eubacteriales</taxon>
        <taxon>Oscillospiraceae</taxon>
        <taxon>Pseudoflavonifractor</taxon>
    </lineage>
</organism>
<dbReference type="Proteomes" id="UP000760668">
    <property type="component" value="Unassembled WGS sequence"/>
</dbReference>
<dbReference type="EMBL" id="DYUC01000055">
    <property type="protein sequence ID" value="HJG86541.1"/>
    <property type="molecule type" value="Genomic_DNA"/>
</dbReference>